<dbReference type="KEGG" id="mka:MK0309"/>
<organism evidence="1 2">
    <name type="scientific">Methanopyrus kandleri (strain AV19 / DSM 6324 / JCM 9639 / NBRC 100938)</name>
    <dbReference type="NCBI Taxonomy" id="190192"/>
    <lineage>
        <taxon>Archaea</taxon>
        <taxon>Methanobacteriati</taxon>
        <taxon>Methanobacteriota</taxon>
        <taxon>Methanomada group</taxon>
        <taxon>Methanopyri</taxon>
        <taxon>Methanopyrales</taxon>
        <taxon>Methanopyraceae</taxon>
        <taxon>Methanopyrus</taxon>
    </lineage>
</organism>
<protein>
    <submittedName>
        <fullName evidence="1">ATPase involved in chromosome partitioning</fullName>
    </submittedName>
</protein>
<dbReference type="InterPro" id="IPR027417">
    <property type="entry name" value="P-loop_NTPase"/>
</dbReference>
<dbReference type="SUPFAM" id="SSF52540">
    <property type="entry name" value="P-loop containing nucleoside triphosphate hydrolases"/>
    <property type="match status" value="1"/>
</dbReference>
<dbReference type="AlphaFoldDB" id="Q8TYI8"/>
<dbReference type="PaxDb" id="190192-MK0309"/>
<dbReference type="HOGENOM" id="CLU_864987_0_0_2"/>
<proteinExistence type="predicted"/>
<reference evidence="1 2" key="1">
    <citation type="journal article" date="2002" name="Proc. Natl. Acad. Sci. U.S.A.">
        <title>The complete genome of hyperthermophile Methanopyrus kandleri AV19 and monophyly of archaeal methanogens.</title>
        <authorList>
            <person name="Slesarev A.I."/>
            <person name="Mezhevaya K.V."/>
            <person name="Makarova K.S."/>
            <person name="Polushin N.N."/>
            <person name="Shcherbinina O.V."/>
            <person name="Shakhova V.V."/>
            <person name="Belova G.I."/>
            <person name="Aravind L."/>
            <person name="Natale D.A."/>
            <person name="Rogozin I.B."/>
            <person name="Tatusov R.L."/>
            <person name="Wolf Y.I."/>
            <person name="Stetter K.O."/>
            <person name="Malykh A.G."/>
            <person name="Koonin E.V."/>
            <person name="Kozyavkin S.A."/>
        </authorList>
    </citation>
    <scope>NUCLEOTIDE SEQUENCE [LARGE SCALE GENOMIC DNA]</scope>
    <source>
        <strain evidence="2">AV19 / DSM 6324 / JCM 9639 / NBRC 100938</strain>
    </source>
</reference>
<dbReference type="InParanoid" id="Q8TYI8"/>
<dbReference type="Gene3D" id="3.40.50.300">
    <property type="entry name" value="P-loop containing nucleotide triphosphate hydrolases"/>
    <property type="match status" value="1"/>
</dbReference>
<dbReference type="EnsemblBacteria" id="AAM01526">
    <property type="protein sequence ID" value="AAM01526"/>
    <property type="gene ID" value="MK0309"/>
</dbReference>
<dbReference type="EMBL" id="AE009439">
    <property type="protein sequence ID" value="AAM01526.1"/>
    <property type="molecule type" value="Genomic_DNA"/>
</dbReference>
<keyword evidence="2" id="KW-1185">Reference proteome</keyword>
<evidence type="ECO:0000313" key="1">
    <source>
        <dbReference type="EMBL" id="AAM01526.1"/>
    </source>
</evidence>
<dbReference type="STRING" id="190192.MK0309"/>
<sequence length="321" mass="35685">MPRARGGCGLPSREPAAPFLVGFTAYKGGTGKSTVAFNVGLEFARYYQGFDGVPRRPVVFFDLDPQGRSDEGGRTLKKMFEDGPFRLRSLHSPIPELDVQVVEYDPDEPVPVDGVNGSFGSYGLVDSDASFAPALLAVPKNIRIRRVKPLRRLLAAANELLFQYLEDRGSLDSKLREYLSSPPLGVVDTPPMNAASDTFAGILTQVDLVIPVVDPENVRQLSLFCKLYVTRLAVVNRVPPDGLTREAKFFDGVLNRILNKIPLNKDEVVKIPERPVIRFASALGIPVRARPDKRHSGYFREVARHIRADWNRRRYGSGVRI</sequence>
<name>Q8TYI8_METKA</name>
<accession>Q8TYI8</accession>
<gene>
    <name evidence="1" type="ordered locus">MK0309</name>
</gene>
<evidence type="ECO:0000313" key="2">
    <source>
        <dbReference type="Proteomes" id="UP000001826"/>
    </source>
</evidence>
<dbReference type="Proteomes" id="UP000001826">
    <property type="component" value="Chromosome"/>
</dbReference>